<evidence type="ECO:0000313" key="9">
    <source>
        <dbReference type="Proteomes" id="UP000194127"/>
    </source>
</evidence>
<proteinExistence type="inferred from homology"/>
<keyword evidence="6" id="KW-0539">Nucleus</keyword>
<evidence type="ECO:0000256" key="6">
    <source>
        <dbReference type="ARBA" id="ARBA00023242"/>
    </source>
</evidence>
<evidence type="ECO:0000256" key="2">
    <source>
        <dbReference type="ARBA" id="ARBA00006898"/>
    </source>
</evidence>
<dbReference type="OrthoDB" id="1746530at2759"/>
<sequence length="239" mass="26258">MQPLANGGGEKLLDLRVLNGGQHDNPPQVLNQRSALLSNYEVLSLLRELESDYLARTKNALRVKKEEELAGNHTSKIQAPTEDVCENLRTIEVEAIQYLSADYQPAVSQTEAGIAQLTKSLAAFNLTKAEKLQIVNLAPTEPVELYVIVEELEDRFGEQMSGMLNVVRSSLTNLPSAVPQANVQTGGIADQDVQMVYTEDNTQDYLDEDGTWEYDANEIVFDDTGDGAGVEGDLDVEDD</sequence>
<evidence type="ECO:0000259" key="7">
    <source>
        <dbReference type="SMART" id="SM00657"/>
    </source>
</evidence>
<dbReference type="InterPro" id="IPR010997">
    <property type="entry name" value="HRDC-like_sf"/>
</dbReference>
<comment type="subcellular location">
    <subcellularLocation>
        <location evidence="1">Nucleus</location>
    </subcellularLocation>
</comment>
<gene>
    <name evidence="8" type="ORF">POSPLADRAFT_1157821</name>
</gene>
<keyword evidence="5" id="KW-0804">Transcription</keyword>
<dbReference type="GO" id="GO:0000166">
    <property type="term" value="F:nucleotide binding"/>
    <property type="evidence" value="ECO:0007669"/>
    <property type="project" value="InterPro"/>
</dbReference>
<dbReference type="InterPro" id="IPR038324">
    <property type="entry name" value="Rpb4/RPC9_sf"/>
</dbReference>
<dbReference type="Proteomes" id="UP000194127">
    <property type="component" value="Unassembled WGS sequence"/>
</dbReference>
<dbReference type="PANTHER" id="PTHR15561:SF0">
    <property type="entry name" value="DNA-DIRECTED RNA POLYMERASE III SUBUNIT RPC9"/>
    <property type="match status" value="1"/>
</dbReference>
<dbReference type="RefSeq" id="XP_024334021.1">
    <property type="nucleotide sequence ID" value="XM_024487240.1"/>
</dbReference>
<protein>
    <recommendedName>
        <fullName evidence="3">DNA-directed RNA polymerase III subunit RPC9</fullName>
    </recommendedName>
</protein>
<dbReference type="SUPFAM" id="SSF47819">
    <property type="entry name" value="HRDC-like"/>
    <property type="match status" value="1"/>
</dbReference>
<dbReference type="GO" id="GO:0006384">
    <property type="term" value="P:transcription initiation at RNA polymerase III promoter"/>
    <property type="evidence" value="ECO:0007669"/>
    <property type="project" value="InterPro"/>
</dbReference>
<accession>A0A1X6MLB1</accession>
<dbReference type="Pfam" id="PF03874">
    <property type="entry name" value="RNA_pol_Rpb4"/>
    <property type="match status" value="1"/>
</dbReference>
<dbReference type="GO" id="GO:0005666">
    <property type="term" value="C:RNA polymerase III complex"/>
    <property type="evidence" value="ECO:0007669"/>
    <property type="project" value="InterPro"/>
</dbReference>
<comment type="similarity">
    <text evidence="2">Belongs to the eukaryotic RPC9 RNA polymerase subunit family.</text>
</comment>
<dbReference type="InterPro" id="IPR006590">
    <property type="entry name" value="RNA_pol_Rpb4/RPC9_core"/>
</dbReference>
<keyword evidence="9" id="KW-1185">Reference proteome</keyword>
<dbReference type="SMART" id="SM00657">
    <property type="entry name" value="RPOL4c"/>
    <property type="match status" value="1"/>
</dbReference>
<name>A0A1X6MLB1_9APHY</name>
<dbReference type="STRING" id="670580.A0A1X6MLB1"/>
<dbReference type="InterPro" id="IPR038846">
    <property type="entry name" value="RPC9"/>
</dbReference>
<dbReference type="EMBL" id="KZ110609">
    <property type="protein sequence ID" value="OSX57227.1"/>
    <property type="molecule type" value="Genomic_DNA"/>
</dbReference>
<evidence type="ECO:0000256" key="5">
    <source>
        <dbReference type="ARBA" id="ARBA00023163"/>
    </source>
</evidence>
<reference evidence="8 9" key="1">
    <citation type="submission" date="2017-04" db="EMBL/GenBank/DDBJ databases">
        <title>Genome Sequence of the Model Brown-Rot Fungus Postia placenta SB12.</title>
        <authorList>
            <consortium name="DOE Joint Genome Institute"/>
            <person name="Gaskell J."/>
            <person name="Kersten P."/>
            <person name="Larrondo L.F."/>
            <person name="Canessa P."/>
            <person name="Martinez D."/>
            <person name="Hibbett D."/>
            <person name="Schmoll M."/>
            <person name="Kubicek C.P."/>
            <person name="Martinez A.T."/>
            <person name="Yadav J."/>
            <person name="Master E."/>
            <person name="Magnuson J.K."/>
            <person name="James T."/>
            <person name="Yaver D."/>
            <person name="Berka R."/>
            <person name="Labutti K."/>
            <person name="Lipzen A."/>
            <person name="Aerts A."/>
            <person name="Barry K."/>
            <person name="Henrissat B."/>
            <person name="Blanchette R."/>
            <person name="Grigoriev I."/>
            <person name="Cullen D."/>
        </authorList>
    </citation>
    <scope>NUCLEOTIDE SEQUENCE [LARGE SCALE GENOMIC DNA]</scope>
    <source>
        <strain evidence="8 9">MAD-698-R-SB12</strain>
    </source>
</reference>
<dbReference type="PANTHER" id="PTHR15561">
    <property type="entry name" value="CALCITONIN GENE-RELATED PEPTIDE-RECEPTOR COMPONENT PROTEIN"/>
    <property type="match status" value="1"/>
</dbReference>
<dbReference type="AlphaFoldDB" id="A0A1X6MLB1"/>
<evidence type="ECO:0000256" key="1">
    <source>
        <dbReference type="ARBA" id="ARBA00004123"/>
    </source>
</evidence>
<evidence type="ECO:0000313" key="8">
    <source>
        <dbReference type="EMBL" id="OSX57227.1"/>
    </source>
</evidence>
<evidence type="ECO:0000256" key="4">
    <source>
        <dbReference type="ARBA" id="ARBA00022478"/>
    </source>
</evidence>
<dbReference type="InterPro" id="IPR005574">
    <property type="entry name" value="Rpb4/RPC9"/>
</dbReference>
<dbReference type="Gene3D" id="1.20.1250.40">
    <property type="match status" value="1"/>
</dbReference>
<organism evidence="8 9">
    <name type="scientific">Postia placenta MAD-698-R-SB12</name>
    <dbReference type="NCBI Taxonomy" id="670580"/>
    <lineage>
        <taxon>Eukaryota</taxon>
        <taxon>Fungi</taxon>
        <taxon>Dikarya</taxon>
        <taxon>Basidiomycota</taxon>
        <taxon>Agaricomycotina</taxon>
        <taxon>Agaricomycetes</taxon>
        <taxon>Polyporales</taxon>
        <taxon>Adustoporiaceae</taxon>
        <taxon>Rhodonia</taxon>
    </lineage>
</organism>
<keyword evidence="4" id="KW-0240">DNA-directed RNA polymerase</keyword>
<dbReference type="GeneID" id="36332189"/>
<evidence type="ECO:0000256" key="3">
    <source>
        <dbReference type="ARBA" id="ARBA00016672"/>
    </source>
</evidence>
<feature type="domain" description="RNA polymerase Rpb4/RPC9 core" evidence="7">
    <location>
        <begin position="27"/>
        <end position="174"/>
    </location>
</feature>